<feature type="compositionally biased region" description="Low complexity" evidence="2">
    <location>
        <begin position="1"/>
        <end position="15"/>
    </location>
</feature>
<evidence type="ECO:0000313" key="4">
    <source>
        <dbReference type="EMBL" id="GJJ15304.1"/>
    </source>
</evidence>
<keyword evidence="5" id="KW-1185">Reference proteome</keyword>
<comment type="caution">
    <text evidence="4">The sequence shown here is derived from an EMBL/GenBank/DDBJ whole genome shotgun (WGS) entry which is preliminary data.</text>
</comment>
<organism evidence="4 5">
    <name type="scientific">Clathrus columnatus</name>
    <dbReference type="NCBI Taxonomy" id="1419009"/>
    <lineage>
        <taxon>Eukaryota</taxon>
        <taxon>Fungi</taxon>
        <taxon>Dikarya</taxon>
        <taxon>Basidiomycota</taxon>
        <taxon>Agaricomycotina</taxon>
        <taxon>Agaricomycetes</taxon>
        <taxon>Phallomycetidae</taxon>
        <taxon>Phallales</taxon>
        <taxon>Clathraceae</taxon>
        <taxon>Clathrus</taxon>
    </lineage>
</organism>
<evidence type="ECO:0000256" key="1">
    <source>
        <dbReference type="ARBA" id="ARBA00009129"/>
    </source>
</evidence>
<dbReference type="EMBL" id="BPWL01000011">
    <property type="protein sequence ID" value="GJJ15304.1"/>
    <property type="molecule type" value="Genomic_DNA"/>
</dbReference>
<evidence type="ECO:0000256" key="2">
    <source>
        <dbReference type="SAM" id="MobiDB-lite"/>
    </source>
</evidence>
<feature type="domain" description="CsbD-like" evidence="3">
    <location>
        <begin position="11"/>
        <end position="61"/>
    </location>
</feature>
<gene>
    <name evidence="4" type="ORF">Clacol_009580</name>
</gene>
<evidence type="ECO:0000313" key="5">
    <source>
        <dbReference type="Proteomes" id="UP001050691"/>
    </source>
</evidence>
<accession>A0AAV5AQ69</accession>
<feature type="region of interest" description="Disordered" evidence="2">
    <location>
        <begin position="32"/>
        <end position="66"/>
    </location>
</feature>
<protein>
    <recommendedName>
        <fullName evidence="3">CsbD-like domain-containing protein</fullName>
    </recommendedName>
</protein>
<dbReference type="Proteomes" id="UP001050691">
    <property type="component" value="Unassembled WGS sequence"/>
</dbReference>
<comment type="similarity">
    <text evidence="1">Belongs to the UPF0337 (CsbD) family.</text>
</comment>
<sequence length="89" mass="9369">MTDNTQTGPNQTTGQYHSLKGTVVETVGNLIGSEEWQRSGKEEHAAGETEMKAAQAKDYAEGAADRVSGKIDSVTGAIKGDNTQQLSGE</sequence>
<feature type="compositionally biased region" description="Basic and acidic residues" evidence="2">
    <location>
        <begin position="35"/>
        <end position="51"/>
    </location>
</feature>
<evidence type="ECO:0000259" key="3">
    <source>
        <dbReference type="Pfam" id="PF05532"/>
    </source>
</evidence>
<dbReference type="AlphaFoldDB" id="A0AAV5AQ69"/>
<dbReference type="PANTHER" id="PTHR40460">
    <property type="entry name" value="CHROMOSOME 1, WHOLE GENOME SHOTGUN SEQUENCE"/>
    <property type="match status" value="1"/>
</dbReference>
<proteinExistence type="inferred from homology"/>
<dbReference type="Pfam" id="PF05532">
    <property type="entry name" value="CsbD"/>
    <property type="match status" value="1"/>
</dbReference>
<dbReference type="InterPro" id="IPR008462">
    <property type="entry name" value="CsbD"/>
</dbReference>
<dbReference type="PANTHER" id="PTHR40460:SF1">
    <property type="entry name" value="CSBD-LIKE DOMAIN-CONTAINING PROTEIN"/>
    <property type="match status" value="1"/>
</dbReference>
<dbReference type="InterPro" id="IPR036629">
    <property type="entry name" value="YjbJ_sf"/>
</dbReference>
<dbReference type="SUPFAM" id="SSF69047">
    <property type="entry name" value="Hypothetical protein YjbJ"/>
    <property type="match status" value="1"/>
</dbReference>
<name>A0AAV5AQ69_9AGAM</name>
<feature type="region of interest" description="Disordered" evidence="2">
    <location>
        <begin position="1"/>
        <end position="20"/>
    </location>
</feature>
<reference evidence="4" key="1">
    <citation type="submission" date="2021-10" db="EMBL/GenBank/DDBJ databases">
        <title>De novo Genome Assembly of Clathrus columnatus (Basidiomycota, Fungi) Using Illumina and Nanopore Sequence Data.</title>
        <authorList>
            <person name="Ogiso-Tanaka E."/>
            <person name="Itagaki H."/>
            <person name="Hosoya T."/>
            <person name="Hosaka K."/>
        </authorList>
    </citation>
    <scope>NUCLEOTIDE SEQUENCE</scope>
    <source>
        <strain evidence="4">MO-923</strain>
    </source>
</reference>